<feature type="domain" description="Copper amine oxidase-like N-terminal" evidence="2">
    <location>
        <begin position="382"/>
        <end position="478"/>
    </location>
</feature>
<name>A0A6G4A438_9BACL</name>
<evidence type="ECO:0000313" key="4">
    <source>
        <dbReference type="EMBL" id="NEW09233.1"/>
    </source>
</evidence>
<evidence type="ECO:0000259" key="2">
    <source>
        <dbReference type="Pfam" id="PF07833"/>
    </source>
</evidence>
<evidence type="ECO:0000259" key="3">
    <source>
        <dbReference type="Pfam" id="PF09992"/>
    </source>
</evidence>
<dbReference type="PANTHER" id="PTHR40446">
    <property type="entry name" value="N-ACETYLGLUCOSAMINE-1-PHOSPHODIESTER ALPHA-N-ACETYLGLUCOSAMINIDASE"/>
    <property type="match status" value="1"/>
</dbReference>
<organism evidence="4">
    <name type="scientific">Paenibacillus sp. SYP-B3998</name>
    <dbReference type="NCBI Taxonomy" id="2678564"/>
    <lineage>
        <taxon>Bacteria</taxon>
        <taxon>Bacillati</taxon>
        <taxon>Bacillota</taxon>
        <taxon>Bacilli</taxon>
        <taxon>Bacillales</taxon>
        <taxon>Paenibacillaceae</taxon>
        <taxon>Paenibacillus</taxon>
    </lineage>
</organism>
<dbReference type="Gene3D" id="3.30.457.10">
    <property type="entry name" value="Copper amine oxidase-like, N-terminal domain"/>
    <property type="match status" value="1"/>
</dbReference>
<dbReference type="RefSeq" id="WP_163952889.1">
    <property type="nucleotide sequence ID" value="NZ_JAAIKC010000014.1"/>
</dbReference>
<feature type="domain" description="Phosphodiester glycosidase" evidence="3">
    <location>
        <begin position="218"/>
        <end position="367"/>
    </location>
</feature>
<reference evidence="4" key="1">
    <citation type="submission" date="2020-02" db="EMBL/GenBank/DDBJ databases">
        <authorList>
            <person name="Shen X.-R."/>
            <person name="Zhang Y.-X."/>
        </authorList>
    </citation>
    <scope>NUCLEOTIDE SEQUENCE</scope>
    <source>
        <strain evidence="4">SYP-B3998</strain>
    </source>
</reference>
<dbReference type="Pfam" id="PF09992">
    <property type="entry name" value="NAGPA"/>
    <property type="match status" value="1"/>
</dbReference>
<feature type="chain" id="PRO_5026322976" description="Copper amine oxidase" evidence="1">
    <location>
        <begin position="34"/>
        <end position="486"/>
    </location>
</feature>
<feature type="signal peptide" evidence="1">
    <location>
        <begin position="1"/>
        <end position="33"/>
    </location>
</feature>
<sequence>MRMPLQRFKTFVHPGILNWLFIAAIAIPASASAQDSVQTQSRTVSYNGKNFSAQWITVDLTDPYIRVKPVLAEAGIGHDESFSSMMTRSHALAGINGTFFDAYEKDDTKRYPNGLLIGSGEIVHSGSNPAFLLLANKTASLHRIETEQKVSVTHNGDTYTFASWGVNKYYGDSVNDQIVWYTGAFGKQIDFPNSTKVVVQKGQITIVTQEAIDIPEDGQICLIGNSTNNTTYVLPNIHIGDSMKLATAVSDQDSGSIFALPAIDAAIGAGPLLLNGGAVDIDAARDGFTDPKITTNANVRSFIGVDGSQQLIMGTLSSATLLDMAHVLLQLGLTDAMNVDGGASSALYANGSILRKPGRALSNALVVERLDHQQIQIEVNEQFVHEFRGYLLRETSMVPFRGILERIGAQFTWNETNRTLTVQYGANRLQLQPDQPVMIWNGKSVPLDEAPTIVDSHIYMPLRAIIESLGGQIKWNSQLYRASLTF</sequence>
<keyword evidence="1" id="KW-0732">Signal</keyword>
<accession>A0A6G4A438</accession>
<evidence type="ECO:0008006" key="5">
    <source>
        <dbReference type="Google" id="ProtNLM"/>
    </source>
</evidence>
<dbReference type="InterPro" id="IPR036582">
    <property type="entry name" value="Mao_N_sf"/>
</dbReference>
<protein>
    <recommendedName>
        <fullName evidence="5">Copper amine oxidase</fullName>
    </recommendedName>
</protein>
<dbReference type="Pfam" id="PF07833">
    <property type="entry name" value="Cu_amine_oxidN1"/>
    <property type="match status" value="1"/>
</dbReference>
<evidence type="ECO:0000256" key="1">
    <source>
        <dbReference type="SAM" id="SignalP"/>
    </source>
</evidence>
<comment type="caution">
    <text evidence="4">The sequence shown here is derived from an EMBL/GenBank/DDBJ whole genome shotgun (WGS) entry which is preliminary data.</text>
</comment>
<dbReference type="SUPFAM" id="SSF55383">
    <property type="entry name" value="Copper amine oxidase, domain N"/>
    <property type="match status" value="1"/>
</dbReference>
<proteinExistence type="predicted"/>
<dbReference type="InterPro" id="IPR012854">
    <property type="entry name" value="Cu_amine_oxidase-like_N"/>
</dbReference>
<dbReference type="AlphaFoldDB" id="A0A6G4A438"/>
<gene>
    <name evidence="4" type="ORF">GK047_24985</name>
</gene>
<dbReference type="InterPro" id="IPR018711">
    <property type="entry name" value="NAGPA"/>
</dbReference>
<dbReference type="PANTHER" id="PTHR40446:SF2">
    <property type="entry name" value="N-ACETYLGLUCOSAMINE-1-PHOSPHODIESTER ALPHA-N-ACETYLGLUCOSAMINIDASE"/>
    <property type="match status" value="1"/>
</dbReference>
<dbReference type="EMBL" id="JAAIKC010000014">
    <property type="protein sequence ID" value="NEW09233.1"/>
    <property type="molecule type" value="Genomic_DNA"/>
</dbReference>